<organism evidence="2 3">
    <name type="scientific">Halothiobacillus diazotrophicus</name>
    <dbReference type="NCBI Taxonomy" id="1860122"/>
    <lineage>
        <taxon>Bacteria</taxon>
        <taxon>Pseudomonadati</taxon>
        <taxon>Pseudomonadota</taxon>
        <taxon>Gammaproteobacteria</taxon>
        <taxon>Chromatiales</taxon>
        <taxon>Halothiobacillaceae</taxon>
        <taxon>Halothiobacillus</taxon>
    </lineage>
</organism>
<dbReference type="InterPro" id="IPR003787">
    <property type="entry name" value="Sulphur_relay_DsrE/F-like"/>
</dbReference>
<reference evidence="2 3" key="1">
    <citation type="submission" date="2016-06" db="EMBL/GenBank/DDBJ databases">
        <title>Insight into the functional genes involving in sulfur oxidation in Pearl River water.</title>
        <authorList>
            <person name="Luo J."/>
            <person name="Tan X."/>
            <person name="Lin W."/>
        </authorList>
    </citation>
    <scope>NUCLEOTIDE SEQUENCE [LARGE SCALE GENOMIC DNA]</scope>
    <source>
        <strain evidence="2 3">LS2</strain>
    </source>
</reference>
<dbReference type="InterPro" id="IPR027396">
    <property type="entry name" value="DsrEFH-like"/>
</dbReference>
<gene>
    <name evidence="2" type="ORF">A9404_03555</name>
</gene>
<evidence type="ECO:0000256" key="1">
    <source>
        <dbReference type="SAM" id="SignalP"/>
    </source>
</evidence>
<dbReference type="STRING" id="1860122.A9404_03555"/>
<dbReference type="RefSeq" id="WP_066098735.1">
    <property type="nucleotide sequence ID" value="NZ_CP016027.1"/>
</dbReference>
<proteinExistence type="predicted"/>
<accession>A0A191ZFC1</accession>
<evidence type="ECO:0000313" key="3">
    <source>
        <dbReference type="Proteomes" id="UP000078596"/>
    </source>
</evidence>
<protein>
    <submittedName>
        <fullName evidence="2">Uncharacterized protein</fullName>
    </submittedName>
</protein>
<dbReference type="OrthoDB" id="14053at2"/>
<dbReference type="PANTHER" id="PTHR37691">
    <property type="entry name" value="BLR3518 PROTEIN"/>
    <property type="match status" value="1"/>
</dbReference>
<dbReference type="AlphaFoldDB" id="A0A191ZFC1"/>
<feature type="signal peptide" evidence="1">
    <location>
        <begin position="1"/>
        <end position="24"/>
    </location>
</feature>
<name>A0A191ZFC1_9GAMM</name>
<dbReference type="EMBL" id="CP016027">
    <property type="protein sequence ID" value="ANJ66579.1"/>
    <property type="molecule type" value="Genomic_DNA"/>
</dbReference>
<dbReference type="PANTHER" id="PTHR37691:SF1">
    <property type="entry name" value="BLR3518 PROTEIN"/>
    <property type="match status" value="1"/>
</dbReference>
<feature type="chain" id="PRO_5008250343" evidence="1">
    <location>
        <begin position="25"/>
        <end position="149"/>
    </location>
</feature>
<evidence type="ECO:0000313" key="2">
    <source>
        <dbReference type="EMBL" id="ANJ66579.1"/>
    </source>
</evidence>
<keyword evidence="3" id="KW-1185">Reference proteome</keyword>
<dbReference type="Proteomes" id="UP000078596">
    <property type="component" value="Chromosome"/>
</dbReference>
<keyword evidence="1" id="KW-0732">Signal</keyword>
<sequence length="149" mass="16731">MKRRTFLASLIGLGTIAATTSAQATIKGHHLKHVVYEIDEKDLDREKAVLRNVRNNLNASGPKNMHLEVVIHGGGIHLLERARTDQDLQATIDTLKLDGVLFRVCHNTLVSNKLDYKKDLYDVHAKDIVPSGVAYLVDRQLQGWAYMHP</sequence>
<dbReference type="KEGG" id="haz:A9404_03555"/>
<dbReference type="Pfam" id="PF02635">
    <property type="entry name" value="DsrE"/>
    <property type="match status" value="1"/>
</dbReference>
<dbReference type="Gene3D" id="3.40.1260.10">
    <property type="entry name" value="DsrEFH-like"/>
    <property type="match status" value="1"/>
</dbReference>
<dbReference type="SUPFAM" id="SSF75169">
    <property type="entry name" value="DsrEFH-like"/>
    <property type="match status" value="1"/>
</dbReference>